<feature type="chain" id="PRO_5038008444" evidence="1">
    <location>
        <begin position="26"/>
        <end position="139"/>
    </location>
</feature>
<protein>
    <submittedName>
        <fullName evidence="3">Uncharacterized protein</fullName>
    </submittedName>
</protein>
<evidence type="ECO:0000313" key="2">
    <source>
        <dbReference type="Proteomes" id="UP000887565"/>
    </source>
</evidence>
<proteinExistence type="predicted"/>
<evidence type="ECO:0000256" key="1">
    <source>
        <dbReference type="SAM" id="SignalP"/>
    </source>
</evidence>
<accession>A0A915IF23</accession>
<dbReference type="WBParaSite" id="nRc.2.0.1.t11821-RA">
    <property type="protein sequence ID" value="nRc.2.0.1.t11821-RA"/>
    <property type="gene ID" value="nRc.2.0.1.g11821"/>
</dbReference>
<feature type="signal peptide" evidence="1">
    <location>
        <begin position="1"/>
        <end position="25"/>
    </location>
</feature>
<keyword evidence="1" id="KW-0732">Signal</keyword>
<keyword evidence="2" id="KW-1185">Reference proteome</keyword>
<evidence type="ECO:0000313" key="3">
    <source>
        <dbReference type="WBParaSite" id="nRc.2.0.1.t11821-RA"/>
    </source>
</evidence>
<name>A0A915IF23_ROMCU</name>
<dbReference type="Proteomes" id="UP000887565">
    <property type="component" value="Unplaced"/>
</dbReference>
<sequence>MDVLTTRQICIFTFILAFSMQFSTQDKPLRHRNPTRYCFVDSPKGCISFAQCCMDLCRGNASILCYEKGAVNVVTVDRNAIECKCGTMKPGKISPPIVESSENDAVGFDIANNRPDLFPTFGRKEHIFEQVKMGRRRRK</sequence>
<reference evidence="3" key="1">
    <citation type="submission" date="2022-11" db="UniProtKB">
        <authorList>
            <consortium name="WormBaseParasite"/>
        </authorList>
    </citation>
    <scope>IDENTIFICATION</scope>
</reference>
<organism evidence="2 3">
    <name type="scientific">Romanomermis culicivorax</name>
    <name type="common">Nematode worm</name>
    <dbReference type="NCBI Taxonomy" id="13658"/>
    <lineage>
        <taxon>Eukaryota</taxon>
        <taxon>Metazoa</taxon>
        <taxon>Ecdysozoa</taxon>
        <taxon>Nematoda</taxon>
        <taxon>Enoplea</taxon>
        <taxon>Dorylaimia</taxon>
        <taxon>Mermithida</taxon>
        <taxon>Mermithoidea</taxon>
        <taxon>Mermithidae</taxon>
        <taxon>Romanomermis</taxon>
    </lineage>
</organism>
<dbReference type="AlphaFoldDB" id="A0A915IF23"/>